<dbReference type="Proteomes" id="UP000061432">
    <property type="component" value="Plasmid pMaq22A_1p"/>
</dbReference>
<dbReference type="InterPro" id="IPR002035">
    <property type="entry name" value="VWF_A"/>
</dbReference>
<feature type="transmembrane region" description="Helical" evidence="2">
    <location>
        <begin position="303"/>
        <end position="321"/>
    </location>
</feature>
<dbReference type="EMBL" id="AP014705">
    <property type="protein sequence ID" value="BAQ48940.1"/>
    <property type="molecule type" value="Genomic_DNA"/>
</dbReference>
<dbReference type="PATRIC" id="fig|270351.10.peg.5960"/>
<sequence length="336" mass="34946">MIVPNPLPGAVARLLGEPRGRLLACALGLILLTAVAPRLPVTGRRVEAVVVVDITGSMNTRDETLAGKPASRLDKAKASLRALAADLPCGSRLGLGLFAERRTFLLFEPIDTCADFAALDGAIAGLDWRMGWEGDSRIAAGLFRAVALAGELGSDLVFVTDGHEAPPLPARGGPAFEGKPGAVRGLIVGAGGHVPSPIPRYDDRGREIGFYGPEDVPHENRFGPPPPGAETREGYNPRNAPFGGVATPGTEHLSTVRETYLRGLAAETGLSYAPLDDPAGLAAALTAAATPRSRPVLLDPRPVLGAGALALLSVLFGFLPWRARLAGAVSRLRHGA</sequence>
<dbReference type="Gene3D" id="3.40.50.410">
    <property type="entry name" value="von Willebrand factor, type A domain"/>
    <property type="match status" value="1"/>
</dbReference>
<keyword evidence="2" id="KW-0472">Membrane</keyword>
<evidence type="ECO:0000313" key="4">
    <source>
        <dbReference type="EMBL" id="BAQ48940.1"/>
    </source>
</evidence>
<evidence type="ECO:0000259" key="3">
    <source>
        <dbReference type="SMART" id="SM00327"/>
    </source>
</evidence>
<name>A0A0C6FZR8_9HYPH</name>
<dbReference type="Pfam" id="PF13519">
    <property type="entry name" value="VWA_2"/>
    <property type="match status" value="1"/>
</dbReference>
<gene>
    <name evidence="4" type="primary">mxaL</name>
    <name evidence="4" type="ORF">Maq22A_1p33210</name>
</gene>
<keyword evidence="2" id="KW-1133">Transmembrane helix</keyword>
<dbReference type="SUPFAM" id="SSF53300">
    <property type="entry name" value="vWA-like"/>
    <property type="match status" value="1"/>
</dbReference>
<protein>
    <submittedName>
        <fullName evidence="4">von Willebrand factor type A</fullName>
    </submittedName>
</protein>
<feature type="domain" description="VWFA" evidence="3">
    <location>
        <begin position="45"/>
        <end position="224"/>
    </location>
</feature>
<reference evidence="4 5" key="1">
    <citation type="journal article" date="2015" name="Genome Announc.">
        <title>Complete Genome Sequence of Methylobacterium aquaticum Strain 22A, Isolated from Racomitrium japonicum Moss.</title>
        <authorList>
            <person name="Tani A."/>
            <person name="Ogura Y."/>
            <person name="Hayashi T."/>
            <person name="Kimbara K."/>
        </authorList>
    </citation>
    <scope>NUCLEOTIDE SEQUENCE [LARGE SCALE GENOMIC DNA]</scope>
    <source>
        <strain evidence="4 5">MA-22A</strain>
        <plasmid evidence="5">Plasmid pMaq22A_1p DNA</plasmid>
    </source>
</reference>
<keyword evidence="4" id="KW-0614">Plasmid</keyword>
<reference evidence="5" key="2">
    <citation type="submission" date="2015-01" db="EMBL/GenBank/DDBJ databases">
        <title>Complete genome sequence of Methylobacterium aquaticum strain 22A.</title>
        <authorList>
            <person name="Tani A."/>
            <person name="Ogura Y."/>
            <person name="Hayashi T."/>
        </authorList>
    </citation>
    <scope>NUCLEOTIDE SEQUENCE [LARGE SCALE GENOMIC DNA]</scope>
    <source>
        <strain evidence="5">MA-22A</strain>
        <plasmid evidence="5">Plasmid pMaq22A_1p DNA</plasmid>
    </source>
</reference>
<evidence type="ECO:0000256" key="1">
    <source>
        <dbReference type="SAM" id="MobiDB-lite"/>
    </source>
</evidence>
<keyword evidence="2" id="KW-0812">Transmembrane</keyword>
<dbReference type="SMART" id="SM00327">
    <property type="entry name" value="VWA"/>
    <property type="match status" value="1"/>
</dbReference>
<dbReference type="CDD" id="cd00198">
    <property type="entry name" value="vWFA"/>
    <property type="match status" value="1"/>
</dbReference>
<organism evidence="4 5">
    <name type="scientific">Methylobacterium aquaticum</name>
    <dbReference type="NCBI Taxonomy" id="270351"/>
    <lineage>
        <taxon>Bacteria</taxon>
        <taxon>Pseudomonadati</taxon>
        <taxon>Pseudomonadota</taxon>
        <taxon>Alphaproteobacteria</taxon>
        <taxon>Hyphomicrobiales</taxon>
        <taxon>Methylobacteriaceae</taxon>
        <taxon>Methylobacterium</taxon>
    </lineage>
</organism>
<dbReference type="RefSeq" id="WP_063920154.1">
    <property type="nucleotide sequence ID" value="NZ_AP014705.1"/>
</dbReference>
<evidence type="ECO:0000313" key="5">
    <source>
        <dbReference type="Proteomes" id="UP000061432"/>
    </source>
</evidence>
<evidence type="ECO:0000256" key="2">
    <source>
        <dbReference type="SAM" id="Phobius"/>
    </source>
</evidence>
<geneLocation type="plasmid" evidence="5">
    <name>pMaq22A_1p DNA</name>
</geneLocation>
<feature type="region of interest" description="Disordered" evidence="1">
    <location>
        <begin position="212"/>
        <end position="233"/>
    </location>
</feature>
<proteinExistence type="predicted"/>
<accession>A0A0C6FZR8</accession>
<dbReference type="AlphaFoldDB" id="A0A0C6FZR8"/>
<dbReference type="InterPro" id="IPR036465">
    <property type="entry name" value="vWFA_dom_sf"/>
</dbReference>
<dbReference type="KEGG" id="maqu:Maq22A_1p33210"/>